<name>A0AAW0LAE9_QUESU</name>
<comment type="caution">
    <text evidence="1">The sequence shown here is derived from an EMBL/GenBank/DDBJ whole genome shotgun (WGS) entry which is preliminary data.</text>
</comment>
<keyword evidence="2" id="KW-1185">Reference proteome</keyword>
<gene>
    <name evidence="1" type="ORF">CFP56_006069</name>
</gene>
<dbReference type="Proteomes" id="UP000237347">
    <property type="component" value="Unassembled WGS sequence"/>
</dbReference>
<dbReference type="EMBL" id="PKMF04000134">
    <property type="protein sequence ID" value="KAK7847921.1"/>
    <property type="molecule type" value="Genomic_DNA"/>
</dbReference>
<organism evidence="1 2">
    <name type="scientific">Quercus suber</name>
    <name type="common">Cork oak</name>
    <dbReference type="NCBI Taxonomy" id="58331"/>
    <lineage>
        <taxon>Eukaryota</taxon>
        <taxon>Viridiplantae</taxon>
        <taxon>Streptophyta</taxon>
        <taxon>Embryophyta</taxon>
        <taxon>Tracheophyta</taxon>
        <taxon>Spermatophyta</taxon>
        <taxon>Magnoliopsida</taxon>
        <taxon>eudicotyledons</taxon>
        <taxon>Gunneridae</taxon>
        <taxon>Pentapetalae</taxon>
        <taxon>rosids</taxon>
        <taxon>fabids</taxon>
        <taxon>Fagales</taxon>
        <taxon>Fagaceae</taxon>
        <taxon>Quercus</taxon>
    </lineage>
</organism>
<sequence>MVVELFRPLPNDAKVETLIDADSEWWSSHPIDHAFLSFEVQRIKASISVQPRKMIFCFGRRLAMGLILSSRCIGFGSIYPSMFQILVRLNFKVTRTNWHVLQSLLVVAPNLEVLVIDKCTSALDASRVLMEFSSGCW</sequence>
<proteinExistence type="predicted"/>
<evidence type="ECO:0000313" key="2">
    <source>
        <dbReference type="Proteomes" id="UP000237347"/>
    </source>
</evidence>
<protein>
    <submittedName>
        <fullName evidence="1">Uncharacterized protein</fullName>
    </submittedName>
</protein>
<evidence type="ECO:0000313" key="1">
    <source>
        <dbReference type="EMBL" id="KAK7847921.1"/>
    </source>
</evidence>
<dbReference type="AlphaFoldDB" id="A0AAW0LAE9"/>
<reference evidence="1 2" key="1">
    <citation type="journal article" date="2018" name="Sci. Data">
        <title>The draft genome sequence of cork oak.</title>
        <authorList>
            <person name="Ramos A.M."/>
            <person name="Usie A."/>
            <person name="Barbosa P."/>
            <person name="Barros P.M."/>
            <person name="Capote T."/>
            <person name="Chaves I."/>
            <person name="Simoes F."/>
            <person name="Abreu I."/>
            <person name="Carrasquinho I."/>
            <person name="Faro C."/>
            <person name="Guimaraes J.B."/>
            <person name="Mendonca D."/>
            <person name="Nobrega F."/>
            <person name="Rodrigues L."/>
            <person name="Saibo N.J.M."/>
            <person name="Varela M.C."/>
            <person name="Egas C."/>
            <person name="Matos J."/>
            <person name="Miguel C.M."/>
            <person name="Oliveira M.M."/>
            <person name="Ricardo C.P."/>
            <person name="Goncalves S."/>
        </authorList>
    </citation>
    <scope>NUCLEOTIDE SEQUENCE [LARGE SCALE GENOMIC DNA]</scope>
    <source>
        <strain evidence="2">cv. HL8</strain>
    </source>
</reference>
<accession>A0AAW0LAE9</accession>